<name>A0A5N0TE63_9GAMM</name>
<evidence type="ECO:0000313" key="1">
    <source>
        <dbReference type="EMBL" id="KAA9131589.1"/>
    </source>
</evidence>
<protein>
    <recommendedName>
        <fullName evidence="3">Anti sigma-E protein RseA N-terminal domain-containing protein</fullName>
    </recommendedName>
</protein>
<evidence type="ECO:0008006" key="3">
    <source>
        <dbReference type="Google" id="ProtNLM"/>
    </source>
</evidence>
<dbReference type="EMBL" id="VYXP01000005">
    <property type="protein sequence ID" value="KAA9131589.1"/>
    <property type="molecule type" value="Genomic_DNA"/>
</dbReference>
<keyword evidence="2" id="KW-1185">Reference proteome</keyword>
<dbReference type="RefSeq" id="WP_150864238.1">
    <property type="nucleotide sequence ID" value="NZ_VYXP01000005.1"/>
</dbReference>
<accession>A0A5N0TE63</accession>
<sequence>MNDMDRYELQINALVDGELDEAEAAALKAEAERDPALAKAIIEAYELRQLMASLPDEPAPRSLRRKLKAVPREQKALAKPASFGPRWAMGMGLAAVPLAVMLVVTQLGPKEPSAAELAQAERDLVVAMGYLQKVTRAANREIEDSIGDGFSRPVTEETVRAVAAPFDLDKEQDA</sequence>
<dbReference type="AlphaFoldDB" id="A0A5N0TE63"/>
<dbReference type="Proteomes" id="UP000325372">
    <property type="component" value="Unassembled WGS sequence"/>
</dbReference>
<comment type="caution">
    <text evidence="1">The sequence shown here is derived from an EMBL/GenBank/DDBJ whole genome shotgun (WGS) entry which is preliminary data.</text>
</comment>
<gene>
    <name evidence="1" type="ORF">F3N42_09750</name>
</gene>
<evidence type="ECO:0000313" key="2">
    <source>
        <dbReference type="Proteomes" id="UP000325372"/>
    </source>
</evidence>
<organism evidence="1 2">
    <name type="scientific">Marinihelvus fidelis</name>
    <dbReference type="NCBI Taxonomy" id="2613842"/>
    <lineage>
        <taxon>Bacteria</taxon>
        <taxon>Pseudomonadati</taxon>
        <taxon>Pseudomonadota</taxon>
        <taxon>Gammaproteobacteria</taxon>
        <taxon>Chromatiales</taxon>
        <taxon>Wenzhouxiangellaceae</taxon>
        <taxon>Marinihelvus</taxon>
    </lineage>
</organism>
<reference evidence="1 2" key="1">
    <citation type="submission" date="2019-09" db="EMBL/GenBank/DDBJ databases">
        <title>Wenzhouxiangella sp. Genome sequencing and assembly.</title>
        <authorList>
            <person name="Zhang R."/>
        </authorList>
    </citation>
    <scope>NUCLEOTIDE SEQUENCE [LARGE SCALE GENOMIC DNA]</scope>
    <source>
        <strain evidence="1 2">W260</strain>
    </source>
</reference>
<proteinExistence type="predicted"/>